<evidence type="ECO:0000313" key="2">
    <source>
        <dbReference type="Proteomes" id="UP000789405"/>
    </source>
</evidence>
<dbReference type="AlphaFoldDB" id="A0A9N8ZJH4"/>
<dbReference type="OrthoDB" id="1859733at2759"/>
<gene>
    <name evidence="1" type="ORF">DERYTH_LOCUS2747</name>
</gene>
<accession>A0A9N8ZJH4</accession>
<reference evidence="1" key="1">
    <citation type="submission" date="2021-06" db="EMBL/GenBank/DDBJ databases">
        <authorList>
            <person name="Kallberg Y."/>
            <person name="Tangrot J."/>
            <person name="Rosling A."/>
        </authorList>
    </citation>
    <scope>NUCLEOTIDE SEQUENCE</scope>
    <source>
        <strain evidence="1">MA453B</strain>
    </source>
</reference>
<evidence type="ECO:0000313" key="1">
    <source>
        <dbReference type="EMBL" id="CAG8497924.1"/>
    </source>
</evidence>
<proteinExistence type="predicted"/>
<comment type="caution">
    <text evidence="1">The sequence shown here is derived from an EMBL/GenBank/DDBJ whole genome shotgun (WGS) entry which is preliminary data.</text>
</comment>
<protein>
    <submittedName>
        <fullName evidence="1">10357_t:CDS:1</fullName>
    </submittedName>
</protein>
<dbReference type="Proteomes" id="UP000789405">
    <property type="component" value="Unassembled WGS sequence"/>
</dbReference>
<keyword evidence="2" id="KW-1185">Reference proteome</keyword>
<sequence length="142" mass="15998">MHLSSKNEWNKIIEIRESEDHVTASPIDVANAPYSYVAEIKVIDSTMGDESMRRSYNLKFLQISNPLLYFSRFQCPEVDHTWALVEVSNNKGTGAFSDITYIQIVNTAYGNSPAKSECCGKYPDGNISSIPTHGTFLFYKKC</sequence>
<dbReference type="EMBL" id="CAJVPY010000905">
    <property type="protein sequence ID" value="CAG8497924.1"/>
    <property type="molecule type" value="Genomic_DNA"/>
</dbReference>
<name>A0A9N8ZJH4_9GLOM</name>
<organism evidence="1 2">
    <name type="scientific">Dentiscutata erythropus</name>
    <dbReference type="NCBI Taxonomy" id="1348616"/>
    <lineage>
        <taxon>Eukaryota</taxon>
        <taxon>Fungi</taxon>
        <taxon>Fungi incertae sedis</taxon>
        <taxon>Mucoromycota</taxon>
        <taxon>Glomeromycotina</taxon>
        <taxon>Glomeromycetes</taxon>
        <taxon>Diversisporales</taxon>
        <taxon>Gigasporaceae</taxon>
        <taxon>Dentiscutata</taxon>
    </lineage>
</organism>